<dbReference type="PROSITE" id="PS00552">
    <property type="entry name" value="HTH_MERR_1"/>
    <property type="match status" value="1"/>
</dbReference>
<name>A0A271J4E3_9BACT</name>
<dbReference type="PANTHER" id="PTHR30204:SF92">
    <property type="entry name" value="HTH-TYPE TRANSCRIPTIONAL REGULATOR ZNTR"/>
    <property type="match status" value="1"/>
</dbReference>
<dbReference type="AlphaFoldDB" id="A0A271J4E3"/>
<dbReference type="InterPro" id="IPR000551">
    <property type="entry name" value="MerR-type_HTH_dom"/>
</dbReference>
<dbReference type="EMBL" id="MQWD01000001">
    <property type="protein sequence ID" value="PAP78220.1"/>
    <property type="molecule type" value="Genomic_DNA"/>
</dbReference>
<dbReference type="PANTHER" id="PTHR30204">
    <property type="entry name" value="REDOX-CYCLING DRUG-SENSING TRANSCRIPTIONAL ACTIVATOR SOXR"/>
    <property type="match status" value="1"/>
</dbReference>
<dbReference type="GO" id="GO:0003700">
    <property type="term" value="F:DNA-binding transcription factor activity"/>
    <property type="evidence" value="ECO:0007669"/>
    <property type="project" value="InterPro"/>
</dbReference>
<gene>
    <name evidence="4" type="ORF">BSZ37_18200</name>
</gene>
<evidence type="ECO:0000256" key="1">
    <source>
        <dbReference type="ARBA" id="ARBA00023125"/>
    </source>
</evidence>
<evidence type="ECO:0000313" key="5">
    <source>
        <dbReference type="Proteomes" id="UP000216339"/>
    </source>
</evidence>
<protein>
    <submittedName>
        <fullName evidence="4">Heavy metal-responsive transcriptional regulator</fullName>
    </submittedName>
</protein>
<comment type="caution">
    <text evidence="4">The sequence shown here is derived from an EMBL/GenBank/DDBJ whole genome shotgun (WGS) entry which is preliminary data.</text>
</comment>
<accession>A0A271J4E3</accession>
<dbReference type="InterPro" id="IPR047057">
    <property type="entry name" value="MerR_fam"/>
</dbReference>
<dbReference type="SUPFAM" id="SSF46955">
    <property type="entry name" value="Putative DNA-binding domain"/>
    <property type="match status" value="1"/>
</dbReference>
<dbReference type="RefSeq" id="WP_095511903.1">
    <property type="nucleotide sequence ID" value="NZ_MQWD01000001.1"/>
</dbReference>
<sequence length="133" mass="14585">MTIGRLADAADVSVDTVRYYERRGLLAEPPRTAGGFRDYDADAVRRLRALRRAQALGFTLDEAADLLALSRDEHADAEAVRERTVEKIADLDARIAELEKTRDALAELADACGGRHDTRAECPVLRALAVPDP</sequence>
<dbReference type="OrthoDB" id="9791488at2"/>
<dbReference type="InterPro" id="IPR009061">
    <property type="entry name" value="DNA-bd_dom_put_sf"/>
</dbReference>
<keyword evidence="2" id="KW-0175">Coiled coil</keyword>
<proteinExistence type="predicted"/>
<evidence type="ECO:0000259" key="3">
    <source>
        <dbReference type="PROSITE" id="PS50937"/>
    </source>
</evidence>
<dbReference type="SMART" id="SM00422">
    <property type="entry name" value="HTH_MERR"/>
    <property type="match status" value="1"/>
</dbReference>
<reference evidence="4 5" key="1">
    <citation type="submission" date="2016-11" db="EMBL/GenBank/DDBJ databases">
        <title>Study of marine rhodopsin-containing bacteria.</title>
        <authorList>
            <person name="Yoshizawa S."/>
            <person name="Kumagai Y."/>
            <person name="Kogure K."/>
        </authorList>
    </citation>
    <scope>NUCLEOTIDE SEQUENCE [LARGE SCALE GENOMIC DNA]</scope>
    <source>
        <strain evidence="4 5">SAORIC-28</strain>
    </source>
</reference>
<dbReference type="Proteomes" id="UP000216339">
    <property type="component" value="Unassembled WGS sequence"/>
</dbReference>
<dbReference type="PRINTS" id="PR00040">
    <property type="entry name" value="HTHMERR"/>
</dbReference>
<feature type="coiled-coil region" evidence="2">
    <location>
        <begin position="81"/>
        <end position="108"/>
    </location>
</feature>
<dbReference type="GO" id="GO:0003677">
    <property type="term" value="F:DNA binding"/>
    <property type="evidence" value="ECO:0007669"/>
    <property type="project" value="UniProtKB-KW"/>
</dbReference>
<dbReference type="Pfam" id="PF13411">
    <property type="entry name" value="MerR_1"/>
    <property type="match status" value="1"/>
</dbReference>
<dbReference type="Gene3D" id="1.10.1660.10">
    <property type="match status" value="1"/>
</dbReference>
<feature type="domain" description="HTH merR-type" evidence="3">
    <location>
        <begin position="1"/>
        <end position="69"/>
    </location>
</feature>
<keyword evidence="1" id="KW-0238">DNA-binding</keyword>
<evidence type="ECO:0000256" key="2">
    <source>
        <dbReference type="SAM" id="Coils"/>
    </source>
</evidence>
<organism evidence="4 5">
    <name type="scientific">Rubrivirga marina</name>
    <dbReference type="NCBI Taxonomy" id="1196024"/>
    <lineage>
        <taxon>Bacteria</taxon>
        <taxon>Pseudomonadati</taxon>
        <taxon>Rhodothermota</taxon>
        <taxon>Rhodothermia</taxon>
        <taxon>Rhodothermales</taxon>
        <taxon>Rubricoccaceae</taxon>
        <taxon>Rubrivirga</taxon>
    </lineage>
</organism>
<dbReference type="PROSITE" id="PS50937">
    <property type="entry name" value="HTH_MERR_2"/>
    <property type="match status" value="1"/>
</dbReference>
<evidence type="ECO:0000313" key="4">
    <source>
        <dbReference type="EMBL" id="PAP78220.1"/>
    </source>
</evidence>
<keyword evidence="5" id="KW-1185">Reference proteome</keyword>